<dbReference type="InterPro" id="IPR000847">
    <property type="entry name" value="LysR_HTH_N"/>
</dbReference>
<evidence type="ECO:0000256" key="1">
    <source>
        <dbReference type="ARBA" id="ARBA00009437"/>
    </source>
</evidence>
<accession>A0A7C5N6D6</accession>
<dbReference type="Pfam" id="PF00126">
    <property type="entry name" value="HTH_1"/>
    <property type="match status" value="1"/>
</dbReference>
<feature type="non-terminal residue" evidence="5">
    <location>
        <position position="60"/>
    </location>
</feature>
<dbReference type="InterPro" id="IPR036388">
    <property type="entry name" value="WH-like_DNA-bd_sf"/>
</dbReference>
<dbReference type="SUPFAM" id="SSF46785">
    <property type="entry name" value="Winged helix' DNA-binding domain"/>
    <property type="match status" value="1"/>
</dbReference>
<comment type="caution">
    <text evidence="5">The sequence shown here is derived from an EMBL/GenBank/DDBJ whole genome shotgun (WGS) entry which is preliminary data.</text>
</comment>
<gene>
    <name evidence="5" type="ORF">ENJ98_02000</name>
</gene>
<feature type="domain" description="HTH lysR-type" evidence="4">
    <location>
        <begin position="3"/>
        <end position="60"/>
    </location>
</feature>
<evidence type="ECO:0000259" key="4">
    <source>
        <dbReference type="PROSITE" id="PS50931"/>
    </source>
</evidence>
<dbReference type="PROSITE" id="PS50931">
    <property type="entry name" value="HTH_LYSR"/>
    <property type="match status" value="1"/>
</dbReference>
<dbReference type="AlphaFoldDB" id="A0A7C5N6D6"/>
<dbReference type="Gene3D" id="1.10.10.10">
    <property type="entry name" value="Winged helix-like DNA-binding domain superfamily/Winged helix DNA-binding domain"/>
    <property type="match status" value="1"/>
</dbReference>
<organism evidence="5">
    <name type="scientific">Thiolapillus brandeum</name>
    <dbReference type="NCBI Taxonomy" id="1076588"/>
    <lineage>
        <taxon>Bacteria</taxon>
        <taxon>Pseudomonadati</taxon>
        <taxon>Pseudomonadota</taxon>
        <taxon>Gammaproteobacteria</taxon>
        <taxon>Chromatiales</taxon>
        <taxon>Sedimenticolaceae</taxon>
        <taxon>Thiolapillus</taxon>
    </lineage>
</organism>
<keyword evidence="3" id="KW-0804">Transcription</keyword>
<reference evidence="5" key="1">
    <citation type="journal article" date="2020" name="mSystems">
        <title>Genome- and Community-Level Interaction Insights into Carbon Utilization and Element Cycling Functions of Hydrothermarchaeota in Hydrothermal Sediment.</title>
        <authorList>
            <person name="Zhou Z."/>
            <person name="Liu Y."/>
            <person name="Xu W."/>
            <person name="Pan J."/>
            <person name="Luo Z.H."/>
            <person name="Li M."/>
        </authorList>
    </citation>
    <scope>NUCLEOTIDE SEQUENCE [LARGE SCALE GENOMIC DNA]</scope>
    <source>
        <strain evidence="5">HyVt-535</strain>
    </source>
</reference>
<dbReference type="PANTHER" id="PTHR30126:SF25">
    <property type="entry name" value="HTH-TYPE TRANSCRIPTIONAL REGULATOR METR"/>
    <property type="match status" value="1"/>
</dbReference>
<keyword evidence="2" id="KW-0805">Transcription regulation</keyword>
<dbReference type="InterPro" id="IPR036390">
    <property type="entry name" value="WH_DNA-bd_sf"/>
</dbReference>
<dbReference type="EMBL" id="DROM01000126">
    <property type="protein sequence ID" value="HHH12985.1"/>
    <property type="molecule type" value="Genomic_DNA"/>
</dbReference>
<dbReference type="PRINTS" id="PR00039">
    <property type="entry name" value="HTHLYSR"/>
</dbReference>
<protein>
    <submittedName>
        <fullName evidence="5">LysR family transcriptional regulator</fullName>
    </submittedName>
</protein>
<evidence type="ECO:0000313" key="5">
    <source>
        <dbReference type="EMBL" id="HHH12985.1"/>
    </source>
</evidence>
<proteinExistence type="inferred from homology"/>
<evidence type="ECO:0000256" key="3">
    <source>
        <dbReference type="ARBA" id="ARBA00023163"/>
    </source>
</evidence>
<dbReference type="Proteomes" id="UP000886100">
    <property type="component" value="Unassembled WGS sequence"/>
</dbReference>
<dbReference type="GO" id="GO:0003700">
    <property type="term" value="F:DNA-binding transcription factor activity"/>
    <property type="evidence" value="ECO:0007669"/>
    <property type="project" value="InterPro"/>
</dbReference>
<evidence type="ECO:0000256" key="2">
    <source>
        <dbReference type="ARBA" id="ARBA00023015"/>
    </source>
</evidence>
<name>A0A7C5N6D6_9GAMM</name>
<comment type="similarity">
    <text evidence="1">Belongs to the LysR transcriptional regulatory family.</text>
</comment>
<sequence length="60" mass="6583">MHIDLKHLRTLSALAETGSLTAAAERLHLTQSALSHQLKALEAQLGAPLFVRKSRPLRLT</sequence>
<dbReference type="PANTHER" id="PTHR30126">
    <property type="entry name" value="HTH-TYPE TRANSCRIPTIONAL REGULATOR"/>
    <property type="match status" value="1"/>
</dbReference>
<dbReference type="GO" id="GO:0000976">
    <property type="term" value="F:transcription cis-regulatory region binding"/>
    <property type="evidence" value="ECO:0007669"/>
    <property type="project" value="TreeGrafter"/>
</dbReference>